<gene>
    <name evidence="2" type="ORF">BDA96_02G229600</name>
</gene>
<organism evidence="2 3">
    <name type="scientific">Sorghum bicolor</name>
    <name type="common">Sorghum</name>
    <name type="synonym">Sorghum vulgare</name>
    <dbReference type="NCBI Taxonomy" id="4558"/>
    <lineage>
        <taxon>Eukaryota</taxon>
        <taxon>Viridiplantae</taxon>
        <taxon>Streptophyta</taxon>
        <taxon>Embryophyta</taxon>
        <taxon>Tracheophyta</taxon>
        <taxon>Spermatophyta</taxon>
        <taxon>Magnoliopsida</taxon>
        <taxon>Liliopsida</taxon>
        <taxon>Poales</taxon>
        <taxon>Poaceae</taxon>
        <taxon>PACMAD clade</taxon>
        <taxon>Panicoideae</taxon>
        <taxon>Andropogonodae</taxon>
        <taxon>Andropogoneae</taxon>
        <taxon>Sorghinae</taxon>
        <taxon>Sorghum</taxon>
    </lineage>
</organism>
<feature type="transmembrane region" description="Helical" evidence="1">
    <location>
        <begin position="46"/>
        <end position="66"/>
    </location>
</feature>
<evidence type="ECO:0000256" key="1">
    <source>
        <dbReference type="SAM" id="Phobius"/>
    </source>
</evidence>
<comment type="caution">
    <text evidence="2">The sequence shown here is derived from an EMBL/GenBank/DDBJ whole genome shotgun (WGS) entry which is preliminary data.</text>
</comment>
<proteinExistence type="predicted"/>
<protein>
    <submittedName>
        <fullName evidence="2">Uncharacterized protein</fullName>
    </submittedName>
</protein>
<dbReference type="AlphaFoldDB" id="A0A921UWC0"/>
<reference evidence="2" key="1">
    <citation type="journal article" date="2019" name="BMC Genomics">
        <title>A new reference genome for Sorghum bicolor reveals high levels of sequence similarity between sweet and grain genotypes: implications for the genetics of sugar metabolism.</title>
        <authorList>
            <person name="Cooper E.A."/>
            <person name="Brenton Z.W."/>
            <person name="Flinn B.S."/>
            <person name="Jenkins J."/>
            <person name="Shu S."/>
            <person name="Flowers D."/>
            <person name="Luo F."/>
            <person name="Wang Y."/>
            <person name="Xia P."/>
            <person name="Barry K."/>
            <person name="Daum C."/>
            <person name="Lipzen A."/>
            <person name="Yoshinaga Y."/>
            <person name="Schmutz J."/>
            <person name="Saski C."/>
            <person name="Vermerris W."/>
            <person name="Kresovich S."/>
        </authorList>
    </citation>
    <scope>NUCLEOTIDE SEQUENCE</scope>
</reference>
<keyword evidence="1" id="KW-1133">Transmembrane helix</keyword>
<reference evidence="2" key="2">
    <citation type="submission" date="2020-10" db="EMBL/GenBank/DDBJ databases">
        <authorList>
            <person name="Cooper E.A."/>
            <person name="Brenton Z.W."/>
            <person name="Flinn B.S."/>
            <person name="Jenkins J."/>
            <person name="Shu S."/>
            <person name="Flowers D."/>
            <person name="Luo F."/>
            <person name="Wang Y."/>
            <person name="Xia P."/>
            <person name="Barry K."/>
            <person name="Daum C."/>
            <person name="Lipzen A."/>
            <person name="Yoshinaga Y."/>
            <person name="Schmutz J."/>
            <person name="Saski C."/>
            <person name="Vermerris W."/>
            <person name="Kresovich S."/>
        </authorList>
    </citation>
    <scope>NUCLEOTIDE SEQUENCE</scope>
</reference>
<name>A0A921UWC0_SORBI</name>
<dbReference type="EMBL" id="CM027681">
    <property type="protein sequence ID" value="KAG0543911.1"/>
    <property type="molecule type" value="Genomic_DNA"/>
</dbReference>
<keyword evidence="1" id="KW-0472">Membrane</keyword>
<accession>A0A921UWC0</accession>
<keyword evidence="1" id="KW-0812">Transmembrane</keyword>
<evidence type="ECO:0000313" key="3">
    <source>
        <dbReference type="Proteomes" id="UP000807115"/>
    </source>
</evidence>
<sequence>MQTMNQLRLWDQYANSELLQISQRSMLPGAIHLLRQKRTRGMEFEACLYFNGNMCFSFISIPFQSFRSWVS</sequence>
<evidence type="ECO:0000313" key="2">
    <source>
        <dbReference type="EMBL" id="KAG0543911.1"/>
    </source>
</evidence>
<dbReference type="Proteomes" id="UP000807115">
    <property type="component" value="Chromosome 2"/>
</dbReference>